<reference evidence="13 14" key="1">
    <citation type="submission" date="2015-10" db="EMBL/GenBank/DDBJ databases">
        <title>Draft genomes sequences of Candida glabrata isolates 1A, 1B, 2A, 2B, 3A and 3B.</title>
        <authorList>
            <person name="Haavelsrud O.E."/>
            <person name="Gaustad P."/>
        </authorList>
    </citation>
    <scope>NUCLEOTIDE SEQUENCE [LARGE SCALE GENOMIC DNA]</scope>
    <source>
        <strain evidence="13">910700640</strain>
    </source>
</reference>
<dbReference type="GO" id="GO:1903475">
    <property type="term" value="P:mitotic actomyosin contractile ring assembly"/>
    <property type="evidence" value="ECO:0007669"/>
    <property type="project" value="EnsemblFungi"/>
</dbReference>
<dbReference type="EMBL" id="LLZZ01000159">
    <property type="protein sequence ID" value="KTA97537.1"/>
    <property type="molecule type" value="Genomic_DNA"/>
</dbReference>
<feature type="coiled-coil region" evidence="9">
    <location>
        <begin position="1363"/>
        <end position="1557"/>
    </location>
</feature>
<evidence type="ECO:0000256" key="9">
    <source>
        <dbReference type="SAM" id="Coils"/>
    </source>
</evidence>
<dbReference type="GO" id="GO:0005524">
    <property type="term" value="F:ATP binding"/>
    <property type="evidence" value="ECO:0007669"/>
    <property type="project" value="UniProtKB-UniRule"/>
</dbReference>
<dbReference type="VEuPathDB" id="FungiDB:GWK60_J00583"/>
<keyword evidence="7 8" id="KW-0009">Actin-binding</keyword>
<dbReference type="PROSITE" id="PS51844">
    <property type="entry name" value="SH3_LIKE"/>
    <property type="match status" value="1"/>
</dbReference>
<dbReference type="SMART" id="SM00242">
    <property type="entry name" value="MYSc"/>
    <property type="match status" value="1"/>
</dbReference>
<dbReference type="GO" id="GO:0031671">
    <property type="term" value="P:primary cell septum biogenesis"/>
    <property type="evidence" value="ECO:0007669"/>
    <property type="project" value="EnsemblFungi"/>
</dbReference>
<dbReference type="GO" id="GO:0000131">
    <property type="term" value="C:incipient cellular bud site"/>
    <property type="evidence" value="ECO:0007669"/>
    <property type="project" value="EnsemblFungi"/>
</dbReference>
<protein>
    <submittedName>
        <fullName evidence="13">Myosin-1</fullName>
    </submittedName>
</protein>
<dbReference type="SUPFAM" id="SSF90257">
    <property type="entry name" value="Myosin rod fragments"/>
    <property type="match status" value="1"/>
</dbReference>
<feature type="domain" description="Myosin N-terminal SH3-like" evidence="12">
    <location>
        <begin position="2"/>
        <end position="62"/>
    </location>
</feature>
<dbReference type="PRINTS" id="PR00193">
    <property type="entry name" value="MYOSINHEAVY"/>
</dbReference>
<name>A0A0W0CRQ0_CANGB</name>
<dbReference type="GO" id="GO:1904498">
    <property type="term" value="P:protein localization to mitotic actomyosin contractile ring"/>
    <property type="evidence" value="ECO:0007669"/>
    <property type="project" value="EnsemblFungi"/>
</dbReference>
<keyword evidence="5 8" id="KW-0518">Myosin</keyword>
<dbReference type="GO" id="GO:0016460">
    <property type="term" value="C:myosin II complex"/>
    <property type="evidence" value="ECO:0007669"/>
    <property type="project" value="EnsemblFungi"/>
</dbReference>
<feature type="coiled-coil region" evidence="9">
    <location>
        <begin position="834"/>
        <end position="1131"/>
    </location>
</feature>
<dbReference type="GO" id="GO:0000920">
    <property type="term" value="P:septum digestion after cytokinesis"/>
    <property type="evidence" value="ECO:0007669"/>
    <property type="project" value="EnsemblFungi"/>
</dbReference>
<dbReference type="VEuPathDB" id="FungiDB:GVI51_J00583"/>
<dbReference type="Gene3D" id="1.20.5.170">
    <property type="match status" value="1"/>
</dbReference>
<dbReference type="SUPFAM" id="SSF52540">
    <property type="entry name" value="P-loop containing nucleoside triphosphate hydrolases"/>
    <property type="match status" value="1"/>
</dbReference>
<evidence type="ECO:0000256" key="7">
    <source>
        <dbReference type="ARBA" id="ARBA00023203"/>
    </source>
</evidence>
<evidence type="ECO:0000259" key="11">
    <source>
        <dbReference type="PROSITE" id="PS51456"/>
    </source>
</evidence>
<dbReference type="GO" id="GO:0016020">
    <property type="term" value="C:membrane"/>
    <property type="evidence" value="ECO:0007669"/>
    <property type="project" value="TreeGrafter"/>
</dbReference>
<keyword evidence="6 8" id="KW-0505">Motor protein</keyword>
<feature type="region of interest" description="Disordered" evidence="10">
    <location>
        <begin position="600"/>
        <end position="623"/>
    </location>
</feature>
<evidence type="ECO:0000259" key="12">
    <source>
        <dbReference type="PROSITE" id="PS51844"/>
    </source>
</evidence>
<evidence type="ECO:0000256" key="3">
    <source>
        <dbReference type="ARBA" id="ARBA00022840"/>
    </source>
</evidence>
<evidence type="ECO:0000256" key="6">
    <source>
        <dbReference type="ARBA" id="ARBA00023175"/>
    </source>
</evidence>
<feature type="coiled-coil region" evidence="9">
    <location>
        <begin position="1202"/>
        <end position="1229"/>
    </location>
</feature>
<keyword evidence="3 8" id="KW-0067">ATP-binding</keyword>
<dbReference type="InterPro" id="IPR001609">
    <property type="entry name" value="Myosin_head_motor_dom-like"/>
</dbReference>
<dbReference type="GO" id="GO:0051015">
    <property type="term" value="F:actin filament binding"/>
    <property type="evidence" value="ECO:0007669"/>
    <property type="project" value="TreeGrafter"/>
</dbReference>
<feature type="binding site" evidence="8">
    <location>
        <begin position="161"/>
        <end position="168"/>
    </location>
    <ligand>
        <name>ATP</name>
        <dbReference type="ChEBI" id="CHEBI:30616"/>
    </ligand>
</feature>
<dbReference type="Gene3D" id="1.20.120.720">
    <property type="entry name" value="Myosin VI head, motor domain, U50 subdomain"/>
    <property type="match status" value="1"/>
</dbReference>
<dbReference type="InterPro" id="IPR036961">
    <property type="entry name" value="Kinesin_motor_dom_sf"/>
</dbReference>
<dbReference type="PROSITE" id="PS51456">
    <property type="entry name" value="MYOSIN_MOTOR"/>
    <property type="match status" value="1"/>
</dbReference>
<dbReference type="GO" id="GO:0000146">
    <property type="term" value="F:microfilament motor activity"/>
    <property type="evidence" value="ECO:0007669"/>
    <property type="project" value="TreeGrafter"/>
</dbReference>
<dbReference type="VEuPathDB" id="FungiDB:CAGL0J00693g"/>
<dbReference type="Gene3D" id="3.40.850.10">
    <property type="entry name" value="Kinesin motor domain"/>
    <property type="match status" value="1"/>
</dbReference>
<dbReference type="Gene3D" id="1.20.58.530">
    <property type="match status" value="1"/>
</dbReference>
<gene>
    <name evidence="13" type="ORF">AO440_002822</name>
</gene>
<dbReference type="Gene3D" id="1.20.5.4820">
    <property type="match status" value="1"/>
</dbReference>
<evidence type="ECO:0000313" key="13">
    <source>
        <dbReference type="EMBL" id="KTA97537.1"/>
    </source>
</evidence>
<dbReference type="CDD" id="cd01377">
    <property type="entry name" value="MYSc_class_II"/>
    <property type="match status" value="1"/>
</dbReference>
<dbReference type="FunFam" id="1.10.10.820:FF:000001">
    <property type="entry name" value="Myosin heavy chain"/>
    <property type="match status" value="1"/>
</dbReference>
<dbReference type="PANTHER" id="PTHR13140">
    <property type="entry name" value="MYOSIN"/>
    <property type="match status" value="1"/>
</dbReference>
<comment type="similarity">
    <text evidence="1 8">Belongs to the TRAFAC class myosin-kinesin ATPase superfamily. Myosin family.</text>
</comment>
<dbReference type="InterPro" id="IPR004009">
    <property type="entry name" value="SH3_Myosin"/>
</dbReference>
<sequence length="1884" mass="218696">MNQDMRVWVPDPVEIFVRGDLLNTDIVKDKFTGVEQQVGLVKKDNDGETATFKISEIFPVNPANFDRVDNMSELTHLNEPSVLNNLENRYKDNLIYTYSGLFLVAINPYKEISNLYSNSTIKSYHSSNEETSQKPHIFEVAESAYRDLKSKKQDQSILVTGESGAGKTENTKKILQYLASITSDSFEVSNNFEMKILQSNPVLESFGNAQTVRNNNSSRFGKFIKIEFDQSGKINGAFIEWYLLEKSRITNENRNERNYHIFYQLLKGTSQKDLESIYKLSSNDFAHYQILANSNHVIPGVDDAAEFQKLLVALETVGFGKDQINSIFKIVAVILHCGNIEFVSEKSEQASFKSDISAIATLLGVSESDFKTAILKPRSKAGREWVSQAKNANQARFIINSLCRTLYEHLFGYIVDTINMSLNHGSMTANYIGLLDIAGFEIFEHNSFEQLCINYTNEKLQQFFNHHMFVLEQSEYLKENIQWDYVDYGKDLQSTINLLEAKGPPTGILPLLDEETILPKSEDSSFYSKLISTWQQNSTKFKRSKLDMCFVLKHYAGDVEYHVNGWLAKNKDPLNENLVNILSVSSNRLISEFFSGFESISSPSSSPTRLTHSSSSASISSLGKGRTNLKTALSRHREQQSSLLSQLALTNPHFVRCIIPNNKKMSETFDRRLILDQLRCNGVLEGIRIAREGYPNRILFKEFYERYRILSEHLDKSSDAINYKQSSQILISELHLDPTTYKVGTSKLFFKAGTLAELESKKESILFEITVRFNSIIRGWSQRKRTKGEIQKMRASEMIGNVFRKYNEKMQDPWFNMYMKIKPLLASSQNIVDSRKYTEKIKVLEQKLTAVETEKKIHTAKHNDLLNELNDVKNLLDVEKEKLKRNEQLLSKSNEQQREIETMIKEIREDKSTLLSEKEAAISKIQELELVRQKLEEKNNEKDASIAELTRKLSSLESEKGDITRQISMDTEVLKKLENEKMEKERVIEKLSHDIKERDHIIDELKQKEHISNKDLDIKLQTLEKNCNVALTKLKSLLNENAELREEVGKSKKLHANTIQQVSSKEKEIERLKARFASNQGEINEILKQRDSLMAENDKLSKELSEMKMALRKANENYAQMKNQIEEMAKQEHINKENSPMESRSDISLLKKQLEDEKSLNKYLNQKLLGDRVVQTSLHLDDLSNADKDVSLKKYYEIKTALHEQSTSLEEAIEENKNLISRLRFTETRLASSSFESQTVKAQLKKLKHFLENKGMQADIDQLLSDIKPSDVNVEQILLEVQHLKMQLNAEQKAHKEAEAAITALHSKFELIQKVDSTSDIYKIKYEASEEHVRALENKLRSLPFKDRTNLPSGEIFTNKDSISKYEEELRFYKIENFKLQDKLSEFENICGSLKHEIKQGSVKEVLLEEQVERLQKDLESTERQKEMLTSNLRQQRQQYEDCLSDLNANETQLREYNHALKQAEDDIKGMATVIEKLKSSNKQKDKTIWDRETEKNDLDMQLQETLLELKRVQDMNQLLQTDVHHFKERLNTSSDVSRYTNEIERLKEALDESSKYSGEFKKEISTLKYKLETLKNDSEAKIEHLLKQSEHYETIVGQLGEERDENQEIIKDLNQKLIDMESNLKKLNDDYEALSQQRDTLLQESDRLRSELGNSTEQFNATVKHNVDVNDKLRNLEETLRLQTEQNERNEQLVKSIQMDLESYKMKYDEEKQKNIDLVEEAETLKSVTVRLEETIKDLDQRLSDTSEKEAWLRKIHEVETLLNDERDMKIEEMKKSKALERTINELEARNASQVEVIETANGDRTKFEETVMKYNDQMHQLEKYISQQEIDMKKVVRENMEYQEKMNEMERELMLWKQRYHVASGGTNNFSQRNEEEVMVQT</sequence>
<dbReference type="Gene3D" id="1.10.10.820">
    <property type="match status" value="1"/>
</dbReference>
<feature type="region of interest" description="Actin-binding" evidence="8">
    <location>
        <begin position="640"/>
        <end position="662"/>
    </location>
</feature>
<comment type="caution">
    <text evidence="13">The sequence shown here is derived from an EMBL/GenBank/DDBJ whole genome shotgun (WGS) entry which is preliminary data.</text>
</comment>
<dbReference type="InterPro" id="IPR027417">
    <property type="entry name" value="P-loop_NTPase"/>
</dbReference>
<feature type="coiled-coil region" evidence="9">
    <location>
        <begin position="1827"/>
        <end position="1861"/>
    </location>
</feature>
<feature type="domain" description="Myosin motor" evidence="11">
    <location>
        <begin position="66"/>
        <end position="763"/>
    </location>
</feature>
<feature type="coiled-coil region" evidence="9">
    <location>
        <begin position="1274"/>
        <end position="1301"/>
    </location>
</feature>
<evidence type="ECO:0000256" key="1">
    <source>
        <dbReference type="ARBA" id="ARBA00008314"/>
    </source>
</evidence>
<feature type="coiled-coil region" evidence="9">
    <location>
        <begin position="1597"/>
        <end position="1798"/>
    </location>
</feature>
<dbReference type="Proteomes" id="UP000054886">
    <property type="component" value="Unassembled WGS sequence"/>
</dbReference>
<accession>A0A0W0CRQ0</accession>
<evidence type="ECO:0000313" key="14">
    <source>
        <dbReference type="Proteomes" id="UP000054886"/>
    </source>
</evidence>
<evidence type="ECO:0000256" key="2">
    <source>
        <dbReference type="ARBA" id="ARBA00022741"/>
    </source>
</evidence>
<proteinExistence type="inferred from homology"/>
<dbReference type="Pfam" id="PF00063">
    <property type="entry name" value="Myosin_head"/>
    <property type="match status" value="1"/>
</dbReference>
<keyword evidence="4 9" id="KW-0175">Coiled coil</keyword>
<evidence type="ECO:0000256" key="10">
    <source>
        <dbReference type="SAM" id="MobiDB-lite"/>
    </source>
</evidence>
<dbReference type="VEuPathDB" id="FungiDB:B1J91_J00693g"/>
<evidence type="ECO:0000256" key="4">
    <source>
        <dbReference type="ARBA" id="ARBA00023054"/>
    </source>
</evidence>
<dbReference type="GO" id="GO:0007015">
    <property type="term" value="P:actin filament organization"/>
    <property type="evidence" value="ECO:0007669"/>
    <property type="project" value="TreeGrafter"/>
</dbReference>
<dbReference type="GO" id="GO:0032033">
    <property type="term" value="F:myosin II light chain binding"/>
    <property type="evidence" value="ECO:0007669"/>
    <property type="project" value="EnsemblFungi"/>
</dbReference>
<dbReference type="PANTHER" id="PTHR13140:SF857">
    <property type="entry name" value="MYOSIN-11"/>
    <property type="match status" value="1"/>
</dbReference>
<evidence type="ECO:0000256" key="8">
    <source>
        <dbReference type="PROSITE-ProRule" id="PRU00782"/>
    </source>
</evidence>
<organism evidence="13 14">
    <name type="scientific">Candida glabrata</name>
    <name type="common">Yeast</name>
    <name type="synonym">Torulopsis glabrata</name>
    <dbReference type="NCBI Taxonomy" id="5478"/>
    <lineage>
        <taxon>Eukaryota</taxon>
        <taxon>Fungi</taxon>
        <taxon>Dikarya</taxon>
        <taxon>Ascomycota</taxon>
        <taxon>Saccharomycotina</taxon>
        <taxon>Saccharomycetes</taxon>
        <taxon>Saccharomycetales</taxon>
        <taxon>Saccharomycetaceae</taxon>
        <taxon>Nakaseomyces</taxon>
    </lineage>
</organism>
<dbReference type="GO" id="GO:1902404">
    <property type="term" value="P:mitotic actomyosin contractile ring contraction"/>
    <property type="evidence" value="ECO:0007669"/>
    <property type="project" value="EnsemblFungi"/>
</dbReference>
<evidence type="ECO:0000256" key="5">
    <source>
        <dbReference type="ARBA" id="ARBA00023123"/>
    </source>
</evidence>
<dbReference type="GO" id="GO:0000142">
    <property type="term" value="C:cellular bud neck contractile ring"/>
    <property type="evidence" value="ECO:0007669"/>
    <property type="project" value="EnsemblFungi"/>
</dbReference>
<keyword evidence="2 8" id="KW-0547">Nucleotide-binding</keyword>